<feature type="region of interest" description="Disordered" evidence="2">
    <location>
        <begin position="1"/>
        <end position="32"/>
    </location>
</feature>
<keyword evidence="1" id="KW-0862">Zinc</keyword>
<organism evidence="4 5">
    <name type="scientific">Hyaloperonospora brassicae</name>
    <name type="common">Brassica downy mildew</name>
    <name type="synonym">Peronospora brassicae</name>
    <dbReference type="NCBI Taxonomy" id="162125"/>
    <lineage>
        <taxon>Eukaryota</taxon>
        <taxon>Sar</taxon>
        <taxon>Stramenopiles</taxon>
        <taxon>Oomycota</taxon>
        <taxon>Peronosporomycetes</taxon>
        <taxon>Peronosporales</taxon>
        <taxon>Peronosporaceae</taxon>
        <taxon>Hyaloperonospora</taxon>
    </lineage>
</organism>
<dbReference type="SUPFAM" id="SSF57667">
    <property type="entry name" value="beta-beta-alpha zinc fingers"/>
    <property type="match status" value="1"/>
</dbReference>
<dbReference type="PANTHER" id="PTHR11538">
    <property type="entry name" value="PHENYLALANYL-TRNA SYNTHETASE"/>
    <property type="match status" value="1"/>
</dbReference>
<feature type="region of interest" description="Disordered" evidence="2">
    <location>
        <begin position="377"/>
        <end position="402"/>
    </location>
</feature>
<protein>
    <recommendedName>
        <fullName evidence="3">C2H2-type domain-containing protein</fullName>
    </recommendedName>
</protein>
<dbReference type="GO" id="GO:0008270">
    <property type="term" value="F:zinc ion binding"/>
    <property type="evidence" value="ECO:0007669"/>
    <property type="project" value="UniProtKB-KW"/>
</dbReference>
<dbReference type="AlphaFoldDB" id="A0AAV0TCZ6"/>
<reference evidence="4" key="1">
    <citation type="submission" date="2022-12" db="EMBL/GenBank/DDBJ databases">
        <authorList>
            <person name="Webb A."/>
        </authorList>
    </citation>
    <scope>NUCLEOTIDE SEQUENCE</scope>
    <source>
        <strain evidence="4">Hp1</strain>
    </source>
</reference>
<dbReference type="InterPro" id="IPR013087">
    <property type="entry name" value="Znf_C2H2_type"/>
</dbReference>
<evidence type="ECO:0000256" key="2">
    <source>
        <dbReference type="SAM" id="MobiDB-lite"/>
    </source>
</evidence>
<keyword evidence="1" id="KW-0479">Metal-binding</keyword>
<evidence type="ECO:0000256" key="1">
    <source>
        <dbReference type="PROSITE-ProRule" id="PRU00042"/>
    </source>
</evidence>
<evidence type="ECO:0000259" key="3">
    <source>
        <dbReference type="PROSITE" id="PS50157"/>
    </source>
</evidence>
<dbReference type="Gene3D" id="3.30.160.60">
    <property type="entry name" value="Classic Zinc Finger"/>
    <property type="match status" value="1"/>
</dbReference>
<dbReference type="Proteomes" id="UP001162031">
    <property type="component" value="Unassembled WGS sequence"/>
</dbReference>
<dbReference type="GO" id="GO:0070475">
    <property type="term" value="P:rRNA base methylation"/>
    <property type="evidence" value="ECO:0007669"/>
    <property type="project" value="InterPro"/>
</dbReference>
<comment type="caution">
    <text evidence="4">The sequence shown here is derived from an EMBL/GenBank/DDBJ whole genome shotgun (WGS) entry which is preliminary data.</text>
</comment>
<dbReference type="Pfam" id="PF13912">
    <property type="entry name" value="zf-C2H2_6"/>
    <property type="match status" value="1"/>
</dbReference>
<dbReference type="GO" id="GO:0070042">
    <property type="term" value="F:rRNA (uridine-N3-)-methyltransferase activity"/>
    <property type="evidence" value="ECO:0007669"/>
    <property type="project" value="InterPro"/>
</dbReference>
<dbReference type="Pfam" id="PF12874">
    <property type="entry name" value="zf-met"/>
    <property type="match status" value="1"/>
</dbReference>
<dbReference type="EMBL" id="CANTFL010000251">
    <property type="protein sequence ID" value="CAI5719728.1"/>
    <property type="molecule type" value="Genomic_DNA"/>
</dbReference>
<dbReference type="GO" id="GO:0005737">
    <property type="term" value="C:cytoplasm"/>
    <property type="evidence" value="ECO:0007669"/>
    <property type="project" value="TreeGrafter"/>
</dbReference>
<dbReference type="PROSITE" id="PS50157">
    <property type="entry name" value="ZINC_FINGER_C2H2_2"/>
    <property type="match status" value="1"/>
</dbReference>
<dbReference type="InterPro" id="IPR019446">
    <property type="entry name" value="BMT5-like"/>
</dbReference>
<name>A0AAV0TCZ6_HYABA</name>
<feature type="compositionally biased region" description="Low complexity" evidence="2">
    <location>
        <begin position="18"/>
        <end position="32"/>
    </location>
</feature>
<accession>A0AAV0TCZ6</accession>
<evidence type="ECO:0000313" key="4">
    <source>
        <dbReference type="EMBL" id="CAI5719728.1"/>
    </source>
</evidence>
<evidence type="ECO:0000313" key="5">
    <source>
        <dbReference type="Proteomes" id="UP001162031"/>
    </source>
</evidence>
<dbReference type="Pfam" id="PF10354">
    <property type="entry name" value="BMT5-like"/>
    <property type="match status" value="1"/>
</dbReference>
<dbReference type="SMART" id="SM00355">
    <property type="entry name" value="ZnF_C2H2"/>
    <property type="match status" value="3"/>
</dbReference>
<dbReference type="InterPro" id="IPR036236">
    <property type="entry name" value="Znf_C2H2_sf"/>
</dbReference>
<keyword evidence="1" id="KW-0863">Zinc-finger</keyword>
<dbReference type="PROSITE" id="PS00028">
    <property type="entry name" value="ZINC_FINGER_C2H2_1"/>
    <property type="match status" value="2"/>
</dbReference>
<keyword evidence="5" id="KW-1185">Reference proteome</keyword>
<proteinExistence type="predicted"/>
<dbReference type="PANTHER" id="PTHR11538:SF26">
    <property type="entry name" value="FERREDOXIN-FOLD ANTICODON-BINDING DOMAIN-CONTAINING PROTEIN 1"/>
    <property type="match status" value="1"/>
</dbReference>
<gene>
    <name evidence="4" type="ORF">HBR001_LOCUS2248</name>
</gene>
<feature type="domain" description="C2H2-type" evidence="3">
    <location>
        <begin position="306"/>
        <end position="329"/>
    </location>
</feature>
<sequence>MPFTQSEPTTRAPVDLQVPTTPSSNTCTSAPSSSVSVRHCRRVLVVGDGNFSYSLALLNQFQQQQQSDDPNEVVDLIATSYDSFDELVAKYPESRRICAQLRARGATVWHRVDATNLRESLVAAGATPQQLRFQSVIFNHPHVGEENVRRHQSLLSHFYASALAVLEHKEQQRELKKELKETRDGIFLTLADGQPERWQAVHRALRSGLVLYREVADVDRDEVFGLVYDRKRHQNGRSFYQVTLYGEKRAQKSTLFIFRRPESGVTTNAVAVNATSTSTAEIVCCRDEKTATSRKRKAERDHGLEFACTQCDRSFKSTQGLRTHVHMVHELGASGAGQEVVLHCKLCSRTFKTEDAKRQHVLAKHGKDPLIQPDWFQKQQQQHEATSAASDPTALSPSSTDGLTGVITGPAAPLAKAKTCAICELSFATVEDFDAHWQELRPRSAVKRKCTNCSREFHEERALRQHQNFCGQKETDRVIEDTDT</sequence>